<evidence type="ECO:0000256" key="3">
    <source>
        <dbReference type="ARBA" id="ARBA00022475"/>
    </source>
</evidence>
<keyword evidence="6 7" id="KW-0472">Membrane</keyword>
<dbReference type="AlphaFoldDB" id="A0A941J455"/>
<feature type="transmembrane region" description="Helical" evidence="7">
    <location>
        <begin position="38"/>
        <end position="58"/>
    </location>
</feature>
<dbReference type="GO" id="GO:0005886">
    <property type="term" value="C:plasma membrane"/>
    <property type="evidence" value="ECO:0007669"/>
    <property type="project" value="UniProtKB-SubCell"/>
</dbReference>
<keyword evidence="10" id="KW-1185">Reference proteome</keyword>
<dbReference type="PANTHER" id="PTHR30353">
    <property type="entry name" value="INNER MEMBRANE PROTEIN DEDA-RELATED"/>
    <property type="match status" value="1"/>
</dbReference>
<evidence type="ECO:0000313" key="9">
    <source>
        <dbReference type="EMBL" id="MBR8641356.1"/>
    </source>
</evidence>
<gene>
    <name evidence="9" type="ORF">KEF29_23655</name>
</gene>
<evidence type="ECO:0000313" key="10">
    <source>
        <dbReference type="Proteomes" id="UP000682308"/>
    </source>
</evidence>
<evidence type="ECO:0000256" key="5">
    <source>
        <dbReference type="ARBA" id="ARBA00022989"/>
    </source>
</evidence>
<keyword evidence="5 7" id="KW-1133">Transmembrane helix</keyword>
<protein>
    <submittedName>
        <fullName evidence="9">VTT domain-containing protein</fullName>
    </submittedName>
</protein>
<feature type="transmembrane region" description="Helical" evidence="7">
    <location>
        <begin position="128"/>
        <end position="146"/>
    </location>
</feature>
<comment type="subcellular location">
    <subcellularLocation>
        <location evidence="1 7">Cell membrane</location>
        <topology evidence="1 7">Multi-pass membrane protein</topology>
    </subcellularLocation>
</comment>
<evidence type="ECO:0000256" key="2">
    <source>
        <dbReference type="ARBA" id="ARBA00010792"/>
    </source>
</evidence>
<comment type="similarity">
    <text evidence="2 7">Belongs to the DedA family.</text>
</comment>
<keyword evidence="4 7" id="KW-0812">Transmembrane</keyword>
<dbReference type="InterPro" id="IPR032816">
    <property type="entry name" value="VTT_dom"/>
</dbReference>
<dbReference type="PANTHER" id="PTHR30353:SF0">
    <property type="entry name" value="TRANSMEMBRANE PROTEIN"/>
    <property type="match status" value="1"/>
</dbReference>
<dbReference type="EMBL" id="JAGTPG010000002">
    <property type="protein sequence ID" value="MBR8641356.1"/>
    <property type="molecule type" value="Genomic_DNA"/>
</dbReference>
<feature type="domain" description="VTT" evidence="8">
    <location>
        <begin position="14"/>
        <end position="144"/>
    </location>
</feature>
<evidence type="ECO:0000259" key="8">
    <source>
        <dbReference type="Pfam" id="PF09335"/>
    </source>
</evidence>
<accession>A0A941J455</accession>
<comment type="caution">
    <text evidence="9">The sequence shown here is derived from an EMBL/GenBank/DDBJ whole genome shotgun (WGS) entry which is preliminary data.</text>
</comment>
<dbReference type="Proteomes" id="UP000682308">
    <property type="component" value="Unassembled WGS sequence"/>
</dbReference>
<evidence type="ECO:0000256" key="6">
    <source>
        <dbReference type="ARBA" id="ARBA00023136"/>
    </source>
</evidence>
<feature type="transmembrane region" description="Helical" evidence="7">
    <location>
        <begin position="152"/>
        <end position="175"/>
    </location>
</feature>
<dbReference type="InterPro" id="IPR032818">
    <property type="entry name" value="DedA-like"/>
</dbReference>
<evidence type="ECO:0000256" key="1">
    <source>
        <dbReference type="ARBA" id="ARBA00004651"/>
    </source>
</evidence>
<dbReference type="Pfam" id="PF09335">
    <property type="entry name" value="VTT_dom"/>
    <property type="match status" value="1"/>
</dbReference>
<keyword evidence="3 7" id="KW-1003">Cell membrane</keyword>
<proteinExistence type="inferred from homology"/>
<evidence type="ECO:0000256" key="7">
    <source>
        <dbReference type="RuleBase" id="RU367016"/>
    </source>
</evidence>
<evidence type="ECO:0000256" key="4">
    <source>
        <dbReference type="ARBA" id="ARBA00022692"/>
    </source>
</evidence>
<sequence length="185" mass="19859">MVFKEGSVLLRIGLPAELAAMFGGVMAGGAMASRFDVSLGRMFVVVLVSAIMSDGIAYQVGHQFGSATLGYRVLIVRRERLLAAHRSLARRPCLAIVLSRFTLFGRRVLPTLAGATGIPYRRFLPWNALGNVIWSCALVAVGYQLGYMDRDVVNVSAAVFLLGVVLVVVVDAALWRLRSHAGPGG</sequence>
<feature type="transmembrane region" description="Helical" evidence="7">
    <location>
        <begin position="12"/>
        <end position="32"/>
    </location>
</feature>
<name>A0A941J455_9ACTN</name>
<reference evidence="9 10" key="1">
    <citation type="submission" date="2021-04" db="EMBL/GenBank/DDBJ databases">
        <title>Characterization of the biosynthetic gene cluster of new lipopeptides with antitumor activity in the genome of the marine Streptomyces PHM034.</title>
        <authorList>
            <person name="Ceniceros A."/>
            <person name="Canedo L."/>
            <person name="Mendez C."/>
            <person name="Olano C."/>
            <person name="Schleissner C."/>
            <person name="Cuevas C."/>
            <person name="De La Calle F."/>
            <person name="Salas J.A."/>
        </authorList>
    </citation>
    <scope>NUCLEOTIDE SEQUENCE [LARGE SCALE GENOMIC DNA]</scope>
    <source>
        <strain evidence="9 10">PHM034</strain>
    </source>
</reference>
<organism evidence="9 10">
    <name type="scientific">Streptomyces tuirus</name>
    <dbReference type="NCBI Taxonomy" id="68278"/>
    <lineage>
        <taxon>Bacteria</taxon>
        <taxon>Bacillati</taxon>
        <taxon>Actinomycetota</taxon>
        <taxon>Actinomycetes</taxon>
        <taxon>Kitasatosporales</taxon>
        <taxon>Streptomycetaceae</taxon>
        <taxon>Streptomyces</taxon>
    </lineage>
</organism>